<dbReference type="Proteomes" id="UP000887569">
    <property type="component" value="Unplaced"/>
</dbReference>
<evidence type="ECO:0000313" key="3">
    <source>
        <dbReference type="WBParaSite" id="PgB18_g020_t07"/>
    </source>
</evidence>
<evidence type="ECO:0000313" key="2">
    <source>
        <dbReference type="Proteomes" id="UP000887569"/>
    </source>
</evidence>
<accession>A0A914ZSI2</accession>
<keyword evidence="1" id="KW-0472">Membrane</keyword>
<keyword evidence="2" id="KW-1185">Reference proteome</keyword>
<reference evidence="3" key="1">
    <citation type="submission" date="2022-11" db="UniProtKB">
        <authorList>
            <consortium name="WormBaseParasite"/>
        </authorList>
    </citation>
    <scope>IDENTIFICATION</scope>
</reference>
<evidence type="ECO:0000256" key="1">
    <source>
        <dbReference type="SAM" id="Phobius"/>
    </source>
</evidence>
<proteinExistence type="predicted"/>
<dbReference type="AlphaFoldDB" id="A0A914ZSI2"/>
<protein>
    <submittedName>
        <fullName evidence="3">Uncharacterized protein</fullName>
    </submittedName>
</protein>
<feature type="transmembrane region" description="Helical" evidence="1">
    <location>
        <begin position="68"/>
        <end position="92"/>
    </location>
</feature>
<keyword evidence="1" id="KW-1133">Transmembrane helix</keyword>
<name>A0A914ZSI2_PARUN</name>
<keyword evidence="1" id="KW-0812">Transmembrane</keyword>
<sequence>MTTAISLCSRVGSYILHRRRNDAAVQATLPSCMISSNSVIKTIENESSKAHSVIAICGEFVSPSTHSLIAVFFVSGGLFLLFVILPLFYFWFLDP</sequence>
<organism evidence="2 3">
    <name type="scientific">Parascaris univalens</name>
    <name type="common">Nematode worm</name>
    <dbReference type="NCBI Taxonomy" id="6257"/>
    <lineage>
        <taxon>Eukaryota</taxon>
        <taxon>Metazoa</taxon>
        <taxon>Ecdysozoa</taxon>
        <taxon>Nematoda</taxon>
        <taxon>Chromadorea</taxon>
        <taxon>Rhabditida</taxon>
        <taxon>Spirurina</taxon>
        <taxon>Ascaridomorpha</taxon>
        <taxon>Ascaridoidea</taxon>
        <taxon>Ascarididae</taxon>
        <taxon>Parascaris</taxon>
    </lineage>
</organism>
<dbReference type="WBParaSite" id="PgB18_g020_t07">
    <property type="protein sequence ID" value="PgB18_g020_t07"/>
    <property type="gene ID" value="PgB18_g020"/>
</dbReference>